<keyword evidence="5" id="KW-1185">Reference proteome</keyword>
<dbReference type="GO" id="GO:0019905">
    <property type="term" value="F:syntaxin binding"/>
    <property type="evidence" value="ECO:0007669"/>
    <property type="project" value="TreeGrafter"/>
</dbReference>
<evidence type="ECO:0000313" key="5">
    <source>
        <dbReference type="Proteomes" id="UP001362899"/>
    </source>
</evidence>
<sequence>MEEALELRAEARKQTRTVTTVFSKLRSSTKSSNQKQDAEDKFTRAATIFLREEQFADAADSFTEASKCASSVYTAAALSGEAARAWAKANENERAVRMYADSIAKFAQKGPLRRAALLAIELGELYEKMELYDPARKTFSQASAWFNESGETSKAANAQLQAANCASWSGDYVAAIADFEVAAQRACGDIGQRHKMKGYFLQSGLCYLANSDLIGLERALKDKYVVWDRAFSASDQFKLLSALLQAVRQMDMRKFELALYSYDQKHRLEKWQVETCLLVKQRISNPSNPVDELL</sequence>
<organism evidence="4 5">
    <name type="scientific">Starmerella bacillaris</name>
    <name type="common">Yeast</name>
    <name type="synonym">Candida zemplinina</name>
    <dbReference type="NCBI Taxonomy" id="1247836"/>
    <lineage>
        <taxon>Eukaryota</taxon>
        <taxon>Fungi</taxon>
        <taxon>Dikarya</taxon>
        <taxon>Ascomycota</taxon>
        <taxon>Saccharomycotina</taxon>
        <taxon>Dipodascomycetes</taxon>
        <taxon>Dipodascales</taxon>
        <taxon>Trichomonascaceae</taxon>
        <taxon>Starmerella</taxon>
    </lineage>
</organism>
<dbReference type="GO" id="GO:0006886">
    <property type="term" value="P:intracellular protein transport"/>
    <property type="evidence" value="ECO:0007669"/>
    <property type="project" value="InterPro"/>
</dbReference>
<dbReference type="Pfam" id="PF14938">
    <property type="entry name" value="SNAP"/>
    <property type="match status" value="1"/>
</dbReference>
<dbReference type="InterPro" id="IPR000744">
    <property type="entry name" value="NSF_attach"/>
</dbReference>
<dbReference type="Gene3D" id="1.25.40.10">
    <property type="entry name" value="Tetratricopeptide repeat domain"/>
    <property type="match status" value="1"/>
</dbReference>
<reference evidence="4 5" key="1">
    <citation type="journal article" date="2023" name="Elife">
        <title>Identification of key yeast species and microbe-microbe interactions impacting larval growth of Drosophila in the wild.</title>
        <authorList>
            <person name="Mure A."/>
            <person name="Sugiura Y."/>
            <person name="Maeda R."/>
            <person name="Honda K."/>
            <person name="Sakurai N."/>
            <person name="Takahashi Y."/>
            <person name="Watada M."/>
            <person name="Katoh T."/>
            <person name="Gotoh A."/>
            <person name="Gotoh Y."/>
            <person name="Taniguchi I."/>
            <person name="Nakamura K."/>
            <person name="Hayashi T."/>
            <person name="Katayama T."/>
            <person name="Uemura T."/>
            <person name="Hattori Y."/>
        </authorList>
    </citation>
    <scope>NUCLEOTIDE SEQUENCE [LARGE SCALE GENOMIC DNA]</scope>
    <source>
        <strain evidence="4 5">SB-73</strain>
    </source>
</reference>
<accession>A0AAV5RHV8</accession>
<protein>
    <submittedName>
        <fullName evidence="4">Uncharacterized protein</fullName>
    </submittedName>
</protein>
<dbReference type="PANTHER" id="PTHR13768">
    <property type="entry name" value="SOLUBLE NSF ATTACHMENT PROTEIN SNAP"/>
    <property type="match status" value="1"/>
</dbReference>
<dbReference type="Proteomes" id="UP001362899">
    <property type="component" value="Unassembled WGS sequence"/>
</dbReference>
<dbReference type="InterPro" id="IPR011990">
    <property type="entry name" value="TPR-like_helical_dom_sf"/>
</dbReference>
<dbReference type="GO" id="GO:0005483">
    <property type="term" value="F:soluble NSF attachment protein activity"/>
    <property type="evidence" value="ECO:0007669"/>
    <property type="project" value="TreeGrafter"/>
</dbReference>
<dbReference type="PRINTS" id="PR00448">
    <property type="entry name" value="NSFATTACHMNT"/>
</dbReference>
<evidence type="ECO:0000256" key="3">
    <source>
        <dbReference type="ARBA" id="ARBA00022927"/>
    </source>
</evidence>
<dbReference type="GO" id="GO:0035494">
    <property type="term" value="P:SNARE complex disassembly"/>
    <property type="evidence" value="ECO:0007669"/>
    <property type="project" value="TreeGrafter"/>
</dbReference>
<dbReference type="GO" id="GO:0031201">
    <property type="term" value="C:SNARE complex"/>
    <property type="evidence" value="ECO:0007669"/>
    <property type="project" value="TreeGrafter"/>
</dbReference>
<gene>
    <name evidence="4" type="ORF">DASB73_010620</name>
</gene>
<dbReference type="AlphaFoldDB" id="A0AAV5RHV8"/>
<comment type="similarity">
    <text evidence="1">Belongs to the SNAP family.</text>
</comment>
<proteinExistence type="inferred from homology"/>
<evidence type="ECO:0000313" key="4">
    <source>
        <dbReference type="EMBL" id="GMM50104.1"/>
    </source>
</evidence>
<comment type="caution">
    <text evidence="4">The sequence shown here is derived from an EMBL/GenBank/DDBJ whole genome shotgun (WGS) entry which is preliminary data.</text>
</comment>
<dbReference type="GO" id="GO:0005774">
    <property type="term" value="C:vacuolar membrane"/>
    <property type="evidence" value="ECO:0007669"/>
    <property type="project" value="TreeGrafter"/>
</dbReference>
<name>A0AAV5RHV8_STABA</name>
<evidence type="ECO:0000256" key="1">
    <source>
        <dbReference type="ARBA" id="ARBA00010050"/>
    </source>
</evidence>
<dbReference type="SUPFAM" id="SSF48452">
    <property type="entry name" value="TPR-like"/>
    <property type="match status" value="1"/>
</dbReference>
<keyword evidence="3" id="KW-0653">Protein transport</keyword>
<evidence type="ECO:0000256" key="2">
    <source>
        <dbReference type="ARBA" id="ARBA00022448"/>
    </source>
</evidence>
<keyword evidence="2" id="KW-0813">Transport</keyword>
<dbReference type="EMBL" id="BTGC01000003">
    <property type="protein sequence ID" value="GMM50104.1"/>
    <property type="molecule type" value="Genomic_DNA"/>
</dbReference>
<dbReference type="PANTHER" id="PTHR13768:SF8">
    <property type="entry name" value="ALPHA-SOLUBLE NSF ATTACHMENT PROTEIN"/>
    <property type="match status" value="1"/>
</dbReference>